<evidence type="ECO:0000313" key="2">
    <source>
        <dbReference type="EMBL" id="TVP40104.1"/>
    </source>
</evidence>
<keyword evidence="1" id="KW-0175">Coiled coil</keyword>
<feature type="coiled-coil region" evidence="1">
    <location>
        <begin position="221"/>
        <end position="255"/>
    </location>
</feature>
<evidence type="ECO:0000313" key="3">
    <source>
        <dbReference type="Proteomes" id="UP000315289"/>
    </source>
</evidence>
<dbReference type="EMBL" id="VOAH01000009">
    <property type="protein sequence ID" value="TVP40104.1"/>
    <property type="molecule type" value="Genomic_DNA"/>
</dbReference>
<feature type="coiled-coil region" evidence="1">
    <location>
        <begin position="369"/>
        <end position="432"/>
    </location>
</feature>
<dbReference type="Proteomes" id="UP000315289">
    <property type="component" value="Unassembled WGS sequence"/>
</dbReference>
<reference evidence="2 3" key="1">
    <citation type="journal article" date="2019" name="Front. Microbiol.">
        <title>Ammonia Oxidation by the Arctic Terrestrial Thaumarchaeote Candidatus Nitrosocosmicus arcticus Is Stimulated by Increasing Temperatures.</title>
        <authorList>
            <person name="Alves R.J.E."/>
            <person name="Kerou M."/>
            <person name="Zappe A."/>
            <person name="Bittner R."/>
            <person name="Abby S.S."/>
            <person name="Schmidt H.A."/>
            <person name="Pfeifer K."/>
            <person name="Schleper C."/>
        </authorList>
    </citation>
    <scope>NUCLEOTIDE SEQUENCE [LARGE SCALE GENOMIC DNA]</scope>
    <source>
        <strain evidence="2 3">Kfb</strain>
    </source>
</reference>
<name>A0A557SU07_9ARCH</name>
<proteinExistence type="predicted"/>
<protein>
    <submittedName>
        <fullName evidence="2">Uncharacterized protein</fullName>
    </submittedName>
</protein>
<sequence>MLTHILIFVEINIDFMPSFNFFKKKDKDISNSNNKKSAAAAAAANSTVPTVQVQDNKITIEDAVKELEKSEGKITKNLLINLEKTFEDTNLAFQHINIIAEDLDAEVINTEEEKLMPLVQNTKNTIVRALKRESSNILPVPKTFEEFIKFRDSVDASINRFGEVTSSHSRIVNTFMKKHANSLRGELKRISDGSEKLNDGYNEITEDRKMIEECRSNLLSIHSKIDEINKANITIKNLDEKIRQIKEGKDRREKEINLIKSSSDYAKCLKYLQEKEEIDKKRKKSINQLYDISNHLTKAANKYSYGLSKGTVEKIDTIVNKPSEIVSKPDMSEYIILLMDIKESVRSNKIVLKDSKKVLQYFDILIDELPKFKTEIKELDSKIDRLKDKDKIAILDDVKKKEEERNEEERIIKLENQRKEDITKEKIGLEEQMISTTRDIEEQIHKLCRKKYKIITPSA</sequence>
<evidence type="ECO:0000256" key="1">
    <source>
        <dbReference type="SAM" id="Coils"/>
    </source>
</evidence>
<comment type="caution">
    <text evidence="2">The sequence shown here is derived from an EMBL/GenBank/DDBJ whole genome shotgun (WGS) entry which is preliminary data.</text>
</comment>
<organism evidence="2 3">
    <name type="scientific">Candidatus Nitrosocosmicus arcticus</name>
    <dbReference type="NCBI Taxonomy" id="2035267"/>
    <lineage>
        <taxon>Archaea</taxon>
        <taxon>Nitrososphaerota</taxon>
        <taxon>Nitrososphaeria</taxon>
        <taxon>Nitrososphaerales</taxon>
        <taxon>Nitrososphaeraceae</taxon>
        <taxon>Candidatus Nitrosocosmicus</taxon>
    </lineage>
</organism>
<dbReference type="AlphaFoldDB" id="A0A557SU07"/>
<accession>A0A557SU07</accession>
<gene>
    <name evidence="2" type="ORF">NARC_90009</name>
</gene>
<keyword evidence="3" id="KW-1185">Reference proteome</keyword>